<keyword evidence="3" id="KW-1185">Reference proteome</keyword>
<evidence type="ECO:0000313" key="2">
    <source>
        <dbReference type="EMBL" id="GER29317.1"/>
    </source>
</evidence>
<keyword evidence="2" id="KW-0548">Nucleotidyltransferase</keyword>
<feature type="domain" description="Reverse transcriptase zinc-binding" evidence="1">
    <location>
        <begin position="54"/>
        <end position="115"/>
    </location>
</feature>
<proteinExistence type="predicted"/>
<dbReference type="AlphaFoldDB" id="A0A5A7P9L2"/>
<keyword evidence="2" id="KW-0695">RNA-directed DNA polymerase</keyword>
<dbReference type="EMBL" id="BKCP01003558">
    <property type="protein sequence ID" value="GER29317.1"/>
    <property type="molecule type" value="Genomic_DNA"/>
</dbReference>
<dbReference type="Proteomes" id="UP000325081">
    <property type="component" value="Unassembled WGS sequence"/>
</dbReference>
<reference evidence="3" key="1">
    <citation type="journal article" date="2019" name="Curr. Biol.">
        <title>Genome Sequence of Striga asiatica Provides Insight into the Evolution of Plant Parasitism.</title>
        <authorList>
            <person name="Yoshida S."/>
            <person name="Kim S."/>
            <person name="Wafula E.K."/>
            <person name="Tanskanen J."/>
            <person name="Kim Y.M."/>
            <person name="Honaas L."/>
            <person name="Yang Z."/>
            <person name="Spallek T."/>
            <person name="Conn C.E."/>
            <person name="Ichihashi Y."/>
            <person name="Cheong K."/>
            <person name="Cui S."/>
            <person name="Der J.P."/>
            <person name="Gundlach H."/>
            <person name="Jiao Y."/>
            <person name="Hori C."/>
            <person name="Ishida J.K."/>
            <person name="Kasahara H."/>
            <person name="Kiba T."/>
            <person name="Kim M.S."/>
            <person name="Koo N."/>
            <person name="Laohavisit A."/>
            <person name="Lee Y.H."/>
            <person name="Lumba S."/>
            <person name="McCourt P."/>
            <person name="Mortimer J.C."/>
            <person name="Mutuku J.M."/>
            <person name="Nomura T."/>
            <person name="Sasaki-Sekimoto Y."/>
            <person name="Seto Y."/>
            <person name="Wang Y."/>
            <person name="Wakatake T."/>
            <person name="Sakakibara H."/>
            <person name="Demura T."/>
            <person name="Yamaguchi S."/>
            <person name="Yoneyama K."/>
            <person name="Manabe R.I."/>
            <person name="Nelson D.C."/>
            <person name="Schulman A.H."/>
            <person name="Timko M.P."/>
            <person name="dePamphilis C.W."/>
            <person name="Choi D."/>
            <person name="Shirasu K."/>
        </authorList>
    </citation>
    <scope>NUCLEOTIDE SEQUENCE [LARGE SCALE GENOMIC DNA]</scope>
    <source>
        <strain evidence="3">cv. UVA1</strain>
    </source>
</reference>
<comment type="caution">
    <text evidence="2">The sequence shown here is derived from an EMBL/GenBank/DDBJ whole genome shotgun (WGS) entry which is preliminary data.</text>
</comment>
<dbReference type="InterPro" id="IPR026960">
    <property type="entry name" value="RVT-Znf"/>
</dbReference>
<name>A0A5A7P9L2_STRAF</name>
<organism evidence="2 3">
    <name type="scientific">Striga asiatica</name>
    <name type="common">Asiatic witchweed</name>
    <name type="synonym">Buchnera asiatica</name>
    <dbReference type="NCBI Taxonomy" id="4170"/>
    <lineage>
        <taxon>Eukaryota</taxon>
        <taxon>Viridiplantae</taxon>
        <taxon>Streptophyta</taxon>
        <taxon>Embryophyta</taxon>
        <taxon>Tracheophyta</taxon>
        <taxon>Spermatophyta</taxon>
        <taxon>Magnoliopsida</taxon>
        <taxon>eudicotyledons</taxon>
        <taxon>Gunneridae</taxon>
        <taxon>Pentapetalae</taxon>
        <taxon>asterids</taxon>
        <taxon>lamiids</taxon>
        <taxon>Lamiales</taxon>
        <taxon>Orobanchaceae</taxon>
        <taxon>Buchnereae</taxon>
        <taxon>Striga</taxon>
    </lineage>
</organism>
<keyword evidence="2" id="KW-0808">Transferase</keyword>
<accession>A0A5A7P9L2</accession>
<dbReference type="OrthoDB" id="1750965at2759"/>
<evidence type="ECO:0000313" key="3">
    <source>
        <dbReference type="Proteomes" id="UP000325081"/>
    </source>
</evidence>
<dbReference type="GO" id="GO:0003964">
    <property type="term" value="F:RNA-directed DNA polymerase activity"/>
    <property type="evidence" value="ECO:0007669"/>
    <property type="project" value="UniProtKB-KW"/>
</dbReference>
<gene>
    <name evidence="2" type="ORF">STAS_05174</name>
</gene>
<dbReference type="Pfam" id="PF13966">
    <property type="entry name" value="zf-RVT"/>
    <property type="match status" value="1"/>
</dbReference>
<evidence type="ECO:0000259" key="1">
    <source>
        <dbReference type="Pfam" id="PF13966"/>
    </source>
</evidence>
<protein>
    <submittedName>
        <fullName evidence="2">RNA-directed DNA polymerase (Reversetranscriptase)-related family protein</fullName>
    </submittedName>
</protein>
<sequence length="185" mass="22111">MRRSYSGCEQGFGFEKKSLELRGRVKRQGRKKDLDEVETSAKDMESKSVRRKRLKLKVKGKLRHFLWKSYNGILPVNLKLIRRGMIIDPICHGCGEEEDSIEHVMFNCVRGIRVWRLSQVNWEGLETHCNSFKAWWWNACKIGRRIISEEILQLTTNILWWLWKSRNLWKFMQKWMPEQEVVAAT</sequence>